<evidence type="ECO:0000313" key="1">
    <source>
        <dbReference type="EMBL" id="QNT59408.1"/>
    </source>
</evidence>
<proteinExistence type="predicted"/>
<gene>
    <name evidence="1" type="ORF">H7A79_1680</name>
</gene>
<dbReference type="KEGG" id="nmus:H7A79_1680"/>
<dbReference type="Proteomes" id="UP000516412">
    <property type="component" value="Chromosome"/>
</dbReference>
<reference evidence="1" key="1">
    <citation type="submission" date="2024-06" db="EMBL/GenBank/DDBJ databases">
        <title>Complete Genome Sequence of mouse commensal type strain Neisseria musculi.</title>
        <authorList>
            <person name="Thapa E."/>
            <person name="Aluvathingal J."/>
            <person name="Nadendla S."/>
            <person name="Mehta A."/>
            <person name="Tettelin H."/>
            <person name="Weyand N.J."/>
        </authorList>
    </citation>
    <scope>NUCLEOTIDE SEQUENCE</scope>
    <source>
        <strain evidence="1">NW831</strain>
    </source>
</reference>
<dbReference type="RefSeq" id="WP_187000033.1">
    <property type="nucleotide sequence ID" value="NZ_CP060414.2"/>
</dbReference>
<name>A0A7H1MCP3_9NEIS</name>
<dbReference type="AlphaFoldDB" id="A0A7H1MCP3"/>
<sequence>MNNHTDLLHDKISNSGYIRLIRDNSRSFSAAEHALLREILGSFEFDAVQAQALAQAVVQQARFDPNALHIGSDDEDTAGICPHCINPPMPPLRDYLVWRQRTAGQSKRPSETPPIRF</sequence>
<dbReference type="EMBL" id="CP060414">
    <property type="protein sequence ID" value="QNT59408.1"/>
    <property type="molecule type" value="Genomic_DNA"/>
</dbReference>
<protein>
    <submittedName>
        <fullName evidence="1">Uncharacterized protein</fullName>
    </submittedName>
</protein>
<evidence type="ECO:0000313" key="2">
    <source>
        <dbReference type="Proteomes" id="UP000516412"/>
    </source>
</evidence>
<keyword evidence="2" id="KW-1185">Reference proteome</keyword>
<organism evidence="1 2">
    <name type="scientific">Neisseria musculi</name>
    <dbReference type="NCBI Taxonomy" id="1815583"/>
    <lineage>
        <taxon>Bacteria</taxon>
        <taxon>Pseudomonadati</taxon>
        <taxon>Pseudomonadota</taxon>
        <taxon>Betaproteobacteria</taxon>
        <taxon>Neisseriales</taxon>
        <taxon>Neisseriaceae</taxon>
        <taxon>Neisseria</taxon>
    </lineage>
</organism>
<accession>A0A7H1MCP3</accession>